<keyword evidence="5" id="KW-0676">Redox-active center</keyword>
<dbReference type="GO" id="GO:0006979">
    <property type="term" value="P:response to oxidative stress"/>
    <property type="evidence" value="ECO:0007669"/>
    <property type="project" value="InterPro"/>
</dbReference>
<dbReference type="GO" id="GO:0032843">
    <property type="term" value="F:hydroperoxide reductase activity"/>
    <property type="evidence" value="ECO:0007669"/>
    <property type="project" value="InterPro"/>
</dbReference>
<keyword evidence="3" id="KW-0560">Oxidoreductase</keyword>
<dbReference type="NCBIfam" id="TIGR00778">
    <property type="entry name" value="ahpD_dom"/>
    <property type="match status" value="1"/>
</dbReference>
<organism evidence="7 8">
    <name type="scientific">Hyalomma marginatum</name>
    <dbReference type="NCBI Taxonomy" id="34627"/>
    <lineage>
        <taxon>Eukaryota</taxon>
        <taxon>Metazoa</taxon>
        <taxon>Ecdysozoa</taxon>
        <taxon>Arthropoda</taxon>
        <taxon>Chelicerata</taxon>
        <taxon>Arachnida</taxon>
        <taxon>Acari</taxon>
        <taxon>Parasitiformes</taxon>
        <taxon>Ixodida</taxon>
        <taxon>Ixodoidea</taxon>
        <taxon>Ixodidae</taxon>
        <taxon>Hyalomminae</taxon>
        <taxon>Hyalomma</taxon>
    </lineage>
</organism>
<dbReference type="HAMAP" id="MF_01676">
    <property type="entry name" value="AhpD"/>
    <property type="match status" value="1"/>
</dbReference>
<keyword evidence="1" id="KW-0575">Peroxidase</keyword>
<evidence type="ECO:0000313" key="8">
    <source>
        <dbReference type="Proteomes" id="UP000837675"/>
    </source>
</evidence>
<proteinExistence type="inferred from homology"/>
<dbReference type="InterPro" id="IPR029032">
    <property type="entry name" value="AhpD-like"/>
</dbReference>
<protein>
    <submittedName>
        <fullName evidence="7">Peroxiredoxin reductase</fullName>
    </submittedName>
</protein>
<feature type="domain" description="Carboxymuconolactone decarboxylase-like" evidence="6">
    <location>
        <begin position="114"/>
        <end position="166"/>
    </location>
</feature>
<dbReference type="InterPro" id="IPR003779">
    <property type="entry name" value="CMD-like"/>
</dbReference>
<comment type="caution">
    <text evidence="7">The sequence shown here is derived from an EMBL/GenBank/DDBJ whole genome shotgun (WGS) entry which is preliminary data.</text>
</comment>
<reference evidence="7" key="1">
    <citation type="submission" date="2021-06" db="EMBL/GenBank/DDBJ databases">
        <authorList>
            <person name="Nardi T."/>
            <person name="Nardi T."/>
        </authorList>
    </citation>
    <scope>NUCLEOTIDE SEQUENCE</scope>
</reference>
<evidence type="ECO:0000256" key="2">
    <source>
        <dbReference type="ARBA" id="ARBA00022862"/>
    </source>
</evidence>
<accession>A0A8S4C025</accession>
<evidence type="ECO:0000256" key="4">
    <source>
        <dbReference type="ARBA" id="ARBA00023157"/>
    </source>
</evidence>
<dbReference type="AlphaFoldDB" id="A0A8S4C025"/>
<keyword evidence="4" id="KW-1015">Disulfide bond</keyword>
<evidence type="ECO:0000256" key="5">
    <source>
        <dbReference type="ARBA" id="ARBA00023284"/>
    </source>
</evidence>
<dbReference type="EMBL" id="CAJVAF010000013">
    <property type="protein sequence ID" value="CAG7588885.1"/>
    <property type="molecule type" value="Genomic_DNA"/>
</dbReference>
<dbReference type="Gene3D" id="1.20.1290.10">
    <property type="entry name" value="AhpD-like"/>
    <property type="match status" value="1"/>
</dbReference>
<sequence length="189" mass="21086">MSILGIIRKLPDYASDIKGNLISIFEESKVALDQKQLYGVSLAIAYSLKHEQLLNGIRAEAKLYLEEIDANACKIAATMMAMINTYYKFIERAGDYDYENMESELNMLSLLSTEVPKEEMDLYCLGVSILNACKHCIAVHSKRVLAAGLSKDAICDIVKIASVLQAAVNALEIERMRSYDFVVRDASMD</sequence>
<evidence type="ECO:0000259" key="6">
    <source>
        <dbReference type="Pfam" id="PF02627"/>
    </source>
</evidence>
<dbReference type="InterPro" id="IPR004674">
    <property type="entry name" value="AhpD"/>
</dbReference>
<dbReference type="Proteomes" id="UP000837675">
    <property type="component" value="Unassembled WGS sequence"/>
</dbReference>
<dbReference type="GO" id="GO:0051920">
    <property type="term" value="F:peroxiredoxin activity"/>
    <property type="evidence" value="ECO:0007669"/>
    <property type="project" value="InterPro"/>
</dbReference>
<dbReference type="InterPro" id="IPR004675">
    <property type="entry name" value="AhpD_core"/>
</dbReference>
<keyword evidence="2" id="KW-0049">Antioxidant</keyword>
<name>A0A8S4C025_9ACAR</name>
<dbReference type="Pfam" id="PF02627">
    <property type="entry name" value="CMD"/>
    <property type="match status" value="1"/>
</dbReference>
<evidence type="ECO:0000256" key="1">
    <source>
        <dbReference type="ARBA" id="ARBA00022559"/>
    </source>
</evidence>
<keyword evidence="8" id="KW-1185">Reference proteome</keyword>
<evidence type="ECO:0000313" key="7">
    <source>
        <dbReference type="EMBL" id="CAG7588885.1"/>
    </source>
</evidence>
<gene>
    <name evidence="7" type="ORF">MHYMCMPASI_00058</name>
</gene>
<dbReference type="SUPFAM" id="SSF69118">
    <property type="entry name" value="AhpD-like"/>
    <property type="match status" value="1"/>
</dbReference>
<evidence type="ECO:0000256" key="3">
    <source>
        <dbReference type="ARBA" id="ARBA00023002"/>
    </source>
</evidence>